<keyword evidence="3" id="KW-0653">Protein transport</keyword>
<evidence type="ECO:0000256" key="1">
    <source>
        <dbReference type="ARBA" id="ARBA00008144"/>
    </source>
</evidence>
<dbReference type="InterPro" id="IPR032629">
    <property type="entry name" value="DCB_dom"/>
</dbReference>
<feature type="domain" description="Mon2/Sec7/BIG1-like dimerisation and cyclophilin-binding" evidence="8">
    <location>
        <begin position="108"/>
        <end position="177"/>
    </location>
</feature>
<dbReference type="PANTHER" id="PTHR10663">
    <property type="entry name" value="GUANYL-NUCLEOTIDE EXCHANGE FACTOR"/>
    <property type="match status" value="1"/>
</dbReference>
<protein>
    <submittedName>
        <fullName evidence="9">Similar to Protein MON2 homolog acc. no. Q6GP04</fullName>
    </submittedName>
</protein>
<dbReference type="InterPro" id="IPR032691">
    <property type="entry name" value="Mon2/Sec7/BIG1-like_HUS"/>
</dbReference>
<feature type="region of interest" description="Disordered" evidence="5">
    <location>
        <begin position="786"/>
        <end position="810"/>
    </location>
</feature>
<dbReference type="InterPro" id="IPR016024">
    <property type="entry name" value="ARM-type_fold"/>
</dbReference>
<evidence type="ECO:0000259" key="6">
    <source>
        <dbReference type="Pfam" id="PF12783"/>
    </source>
</evidence>
<keyword evidence="4" id="KW-0175">Coiled coil</keyword>
<dbReference type="eggNOG" id="KOG1848">
    <property type="taxonomic scope" value="Eukaryota"/>
</dbReference>
<dbReference type="Proteomes" id="UP000018144">
    <property type="component" value="Unassembled WGS sequence"/>
</dbReference>
<dbReference type="EMBL" id="HF935300">
    <property type="protein sequence ID" value="CCX06593.1"/>
    <property type="molecule type" value="Genomic_DNA"/>
</dbReference>
<evidence type="ECO:0000259" key="7">
    <source>
        <dbReference type="Pfam" id="PF16206"/>
    </source>
</evidence>
<dbReference type="SUPFAM" id="SSF48371">
    <property type="entry name" value="ARM repeat"/>
    <property type="match status" value="1"/>
</dbReference>
<dbReference type="InterPro" id="IPR032817">
    <property type="entry name" value="Mon2_C"/>
</dbReference>
<dbReference type="Pfam" id="PF12783">
    <property type="entry name" value="Sec7-like_HUS"/>
    <property type="match status" value="1"/>
</dbReference>
<feature type="region of interest" description="Disordered" evidence="5">
    <location>
        <begin position="493"/>
        <end position="534"/>
    </location>
</feature>
<evidence type="ECO:0000256" key="2">
    <source>
        <dbReference type="ARBA" id="ARBA00022448"/>
    </source>
</evidence>
<comment type="similarity">
    <text evidence="1">Belongs to the MON2 family.</text>
</comment>
<name>U4L2W4_PYROM</name>
<proteinExistence type="inferred from homology"/>
<evidence type="ECO:0000256" key="3">
    <source>
        <dbReference type="ARBA" id="ARBA00022927"/>
    </source>
</evidence>
<reference evidence="9 10" key="1">
    <citation type="journal article" date="2013" name="PLoS Genet.">
        <title>The genome and development-dependent transcriptomes of Pyronema confluens: a window into fungal evolution.</title>
        <authorList>
            <person name="Traeger S."/>
            <person name="Altegoer F."/>
            <person name="Freitag M."/>
            <person name="Gabaldon T."/>
            <person name="Kempken F."/>
            <person name="Kumar A."/>
            <person name="Marcet-Houben M."/>
            <person name="Poggeler S."/>
            <person name="Stajich J.E."/>
            <person name="Nowrousian M."/>
        </authorList>
    </citation>
    <scope>NUCLEOTIDE SEQUENCE [LARGE SCALE GENOMIC DNA]</scope>
    <source>
        <strain evidence="10">CBS 100304</strain>
        <tissue evidence="9">Vegetative mycelium</tissue>
    </source>
</reference>
<feature type="domain" description="Mon2/Sec7/BIG1-like HUS" evidence="6">
    <location>
        <begin position="202"/>
        <end position="356"/>
    </location>
</feature>
<keyword evidence="10" id="KW-1185">Reference proteome</keyword>
<evidence type="ECO:0000313" key="9">
    <source>
        <dbReference type="EMBL" id="CCX06593.1"/>
    </source>
</evidence>
<sequence>MTAQFLQNELNNLVQEAKRKNSDLRHATEKSLQELKSIAHVPDISAGTTAADTRLTLDMDVGLTCYRALQSPRFPIAVPHRLRYQKCKVQHHRCRMFTAADYYKGTCEGVEIQLKILQVLPPLLQNYPDELQGSLLSEALLVCAILQGSKMGVVNNTAAATLSQIVISIFDKVVTEDERATEIATIGEAAADSGNVPVRPAALDAYRVFHDLCLLTEGHRPVFLKFNTLPQPFGLEIIESVLTNHPEIFLSHPEQAHILRTRVAPLVIRSISEKLNFPTTVRITRVLYILLRRHLSILSTECEVLLGLLTHMLEPDAFQPWKRALCMEVFRGICTEPALIRKIFAEYDAKEGGKPIVRELLGAMTRLAHEKPNIIGLGTQSSVPLGQQQAKDASSEQAALEAGGVAGIIGGAVGLGDVTITGLSSQWSMVRVPCIDQLDKSEPPAMPDSYIYCLTLTCINSFSDGLARFILPLATSSSGRRARHLSMSVVGRAGSDLDLPSGGRPVTPDARTPSPQTPSVKRKPTLRIPRVPTNPLSLESHPSYEEIVIASNLVNACWPAVLAACSTFLYATLDNDLYHSLVRSFQKFTQVAGVLRLATPRDAFLTTLGKAAVPSNVLSANISSPMTPAPNTDGLFTNAARGLLGVEGTTGGAVGSSSGGSGATPSLDSRNLLCLRALLNLGIALGSTLETSWTIVLETLQQADYVLFAVARRTGRQISLSGSNVRSDSTKSTEQNSLMANIGTELAAVEAASAKMFESTRDFPDEAFVAMLSALCQLLDIDGEKPNSRVSMDGPRNSLSLPPGTSPASKRMASVSSLSMASQIIGDNAFTLAKMGELAQINMIRLIGPNPDASGWNLLINHLVRVSGSRDMGNNIRVKAAEVLNEIVVSAAKSINTETENIGEVQRRLLTALKQGVEPELKAGVVDSATRTTELEIHRAGLEALNAILEYAGQSLIAGWETIFDIITSVFDSSMVWRRDSTLTPSVELVTTEATPKSGKSIKLIKSSFSSLELICSDFLASLPTSCILVLIDALFAFCSQKDDLNISLTTITFFWNVSDFLQTRGDDTDKLTAKAESEQQLLDIVQRTDVDSHSALWMLLLLRLTGVSRDYRAEVRNGSIQTLFRIFDTYGHQLGPQGWTSCLKIVVFKMMNINPKDLAMDSDTEADRKNWDETIKLILGGIGTLYSNYFEVFTQQESFSHTWSVFIKYLNNLLTRRSFGVSTTVFHVLSRVLARVGHPENLSQESRDEVWQLWLNQGVKLVQGIPNSGNGVQETLEAYTHSYKTLYRLLEPTLTAEIVEKTLQILKDCLLYPDAPPYFQDIDMVTPLQSSILELIKLIRTDIPGVPSLILQYLAEFGTIAFSSERLAITGKGVRVPTCIAMSIQSTTHLETIALNHISDTELYISGSLSTALNALFIPINLKYDFRPPSLSKNKRLNLWTHPTKSVLAIVKKALPAMDDLNIPAEIQKSVWASIVSILGSILAARNNSDINEETLRKDEALDISAFHEIRSLIIPSLGRPAVPDETIQNYVSAVFWCSLLYRVPGMPISPFSSIGEKDKGSTDELLLERRKNIAYVCIDELFSLSSFSLSSAQSKSAPAPELQRLSKLSAPYLIRRVSLVLSRYIADQPLRGRMPQPATQRKEMLYILEKTVRLEQDTERGSSTESRALGIEDEDEGTKGEREERDKAMETLEAATGGRKRHLVMLFPLISETVKVAGGDKELLGLLAKALGEVGGVLGV</sequence>
<dbReference type="Pfam" id="PF16213">
    <property type="entry name" value="DCB"/>
    <property type="match status" value="1"/>
</dbReference>
<dbReference type="GO" id="GO:0015031">
    <property type="term" value="P:protein transport"/>
    <property type="evidence" value="ECO:0007669"/>
    <property type="project" value="UniProtKB-KW"/>
</dbReference>
<feature type="coiled-coil region" evidence="4">
    <location>
        <begin position="3"/>
        <end position="30"/>
    </location>
</feature>
<dbReference type="GO" id="GO:0005794">
    <property type="term" value="C:Golgi apparatus"/>
    <property type="evidence" value="ECO:0007669"/>
    <property type="project" value="UniProtKB-ARBA"/>
</dbReference>
<dbReference type="STRING" id="1076935.U4L2W4"/>
<organism evidence="9 10">
    <name type="scientific">Pyronema omphalodes (strain CBS 100304)</name>
    <name type="common">Pyronema confluens</name>
    <dbReference type="NCBI Taxonomy" id="1076935"/>
    <lineage>
        <taxon>Eukaryota</taxon>
        <taxon>Fungi</taxon>
        <taxon>Dikarya</taxon>
        <taxon>Ascomycota</taxon>
        <taxon>Pezizomycotina</taxon>
        <taxon>Pezizomycetes</taxon>
        <taxon>Pezizales</taxon>
        <taxon>Pyronemataceae</taxon>
        <taxon>Pyronema</taxon>
    </lineage>
</organism>
<feature type="region of interest" description="Disordered" evidence="5">
    <location>
        <begin position="1658"/>
        <end position="1687"/>
    </location>
</feature>
<evidence type="ECO:0000259" key="8">
    <source>
        <dbReference type="Pfam" id="PF16213"/>
    </source>
</evidence>
<accession>U4L2W4</accession>
<evidence type="ECO:0000256" key="5">
    <source>
        <dbReference type="SAM" id="MobiDB-lite"/>
    </source>
</evidence>
<gene>
    <name evidence="9" type="ORF">PCON_06180</name>
</gene>
<dbReference type="OrthoDB" id="294853at2759"/>
<feature type="domain" description="Mon2 C-terminal" evidence="7">
    <location>
        <begin position="1018"/>
        <end position="1243"/>
    </location>
</feature>
<evidence type="ECO:0000256" key="4">
    <source>
        <dbReference type="SAM" id="Coils"/>
    </source>
</evidence>
<dbReference type="Pfam" id="PF16206">
    <property type="entry name" value="Mon2_C"/>
    <property type="match status" value="1"/>
</dbReference>
<dbReference type="PANTHER" id="PTHR10663:SF333">
    <property type="entry name" value="PROTEIN MON2 HOMOLOG"/>
    <property type="match status" value="1"/>
</dbReference>
<evidence type="ECO:0000313" key="10">
    <source>
        <dbReference type="Proteomes" id="UP000018144"/>
    </source>
</evidence>
<dbReference type="OMA" id="AWRLCLN"/>
<keyword evidence="2" id="KW-0813">Transport</keyword>